<evidence type="ECO:0000256" key="1">
    <source>
        <dbReference type="SAM" id="MobiDB-lite"/>
    </source>
</evidence>
<evidence type="ECO:0000313" key="2">
    <source>
        <dbReference type="EMBL" id="GGO99075.1"/>
    </source>
</evidence>
<feature type="compositionally biased region" description="Basic residues" evidence="1">
    <location>
        <begin position="1"/>
        <end position="11"/>
    </location>
</feature>
<name>A0A917ZWG9_9ACTN</name>
<organism evidence="2 3">
    <name type="scientific">Wenjunlia tyrosinilytica</name>
    <dbReference type="NCBI Taxonomy" id="1544741"/>
    <lineage>
        <taxon>Bacteria</taxon>
        <taxon>Bacillati</taxon>
        <taxon>Actinomycetota</taxon>
        <taxon>Actinomycetes</taxon>
        <taxon>Kitasatosporales</taxon>
        <taxon>Streptomycetaceae</taxon>
        <taxon>Wenjunlia</taxon>
    </lineage>
</organism>
<evidence type="ECO:0000313" key="3">
    <source>
        <dbReference type="Proteomes" id="UP000641932"/>
    </source>
</evidence>
<dbReference type="AlphaFoldDB" id="A0A917ZWG9"/>
<gene>
    <name evidence="2" type="ORF">GCM10012280_64710</name>
</gene>
<dbReference type="Proteomes" id="UP000641932">
    <property type="component" value="Unassembled WGS sequence"/>
</dbReference>
<reference evidence="2" key="1">
    <citation type="journal article" date="2014" name="Int. J. Syst. Evol. Microbiol.">
        <title>Complete genome sequence of Corynebacterium casei LMG S-19264T (=DSM 44701T), isolated from a smear-ripened cheese.</title>
        <authorList>
            <consortium name="US DOE Joint Genome Institute (JGI-PGF)"/>
            <person name="Walter F."/>
            <person name="Albersmeier A."/>
            <person name="Kalinowski J."/>
            <person name="Ruckert C."/>
        </authorList>
    </citation>
    <scope>NUCLEOTIDE SEQUENCE</scope>
    <source>
        <strain evidence="2">CGMCC 4.7201</strain>
    </source>
</reference>
<proteinExistence type="predicted"/>
<feature type="region of interest" description="Disordered" evidence="1">
    <location>
        <begin position="1"/>
        <end position="23"/>
    </location>
</feature>
<sequence length="80" mass="9021">MTVQQQHHRRAFTPEAHEGGSLTDIDLRGLETLEHPGLPGTRLRYRVLPSARYRHSQSPRQDAGRRWNGQDPTGVPGLLS</sequence>
<protein>
    <submittedName>
        <fullName evidence="2">Uncharacterized protein</fullName>
    </submittedName>
</protein>
<accession>A0A917ZWG9</accession>
<feature type="region of interest" description="Disordered" evidence="1">
    <location>
        <begin position="49"/>
        <end position="80"/>
    </location>
</feature>
<comment type="caution">
    <text evidence="2">The sequence shown here is derived from an EMBL/GenBank/DDBJ whole genome shotgun (WGS) entry which is preliminary data.</text>
</comment>
<reference evidence="2" key="2">
    <citation type="submission" date="2020-09" db="EMBL/GenBank/DDBJ databases">
        <authorList>
            <person name="Sun Q."/>
            <person name="Zhou Y."/>
        </authorList>
    </citation>
    <scope>NUCLEOTIDE SEQUENCE</scope>
    <source>
        <strain evidence="2">CGMCC 4.7201</strain>
    </source>
</reference>
<keyword evidence="3" id="KW-1185">Reference proteome</keyword>
<dbReference type="EMBL" id="BMMS01000042">
    <property type="protein sequence ID" value="GGO99075.1"/>
    <property type="molecule type" value="Genomic_DNA"/>
</dbReference>